<dbReference type="EMBL" id="LR031576">
    <property type="protein sequence ID" value="VDD13540.1"/>
    <property type="molecule type" value="Genomic_DNA"/>
</dbReference>
<reference evidence="1" key="1">
    <citation type="submission" date="2018-11" db="EMBL/GenBank/DDBJ databases">
        <authorList>
            <consortium name="Genoscope - CEA"/>
            <person name="William W."/>
        </authorList>
    </citation>
    <scope>NUCLEOTIDE SEQUENCE</scope>
</reference>
<protein>
    <recommendedName>
        <fullName evidence="2">F-box domain-containing protein</fullName>
    </recommendedName>
</protein>
<name>A0A3P6CGJ1_BRACM</name>
<dbReference type="AlphaFoldDB" id="A0A3P6CGJ1"/>
<sequence>MAEPTTEKETSSVMSDSSLLSDSVSKLSLSPSENTVSVVPDWSLLPEELLHVISKNLCSLCLHLVAIHLTLSFLPITPKLLSSHTR</sequence>
<gene>
    <name evidence="1" type="ORF">BRAA04T17510Z</name>
</gene>
<evidence type="ECO:0008006" key="2">
    <source>
        <dbReference type="Google" id="ProtNLM"/>
    </source>
</evidence>
<proteinExistence type="predicted"/>
<accession>A0A3P6CGJ1</accession>
<evidence type="ECO:0000313" key="1">
    <source>
        <dbReference type="EMBL" id="VDD13540.1"/>
    </source>
</evidence>
<organism evidence="1">
    <name type="scientific">Brassica campestris</name>
    <name type="common">Field mustard</name>
    <dbReference type="NCBI Taxonomy" id="3711"/>
    <lineage>
        <taxon>Eukaryota</taxon>
        <taxon>Viridiplantae</taxon>
        <taxon>Streptophyta</taxon>
        <taxon>Embryophyta</taxon>
        <taxon>Tracheophyta</taxon>
        <taxon>Spermatophyta</taxon>
        <taxon>Magnoliopsida</taxon>
        <taxon>eudicotyledons</taxon>
        <taxon>Gunneridae</taxon>
        <taxon>Pentapetalae</taxon>
        <taxon>rosids</taxon>
        <taxon>malvids</taxon>
        <taxon>Brassicales</taxon>
        <taxon>Brassicaceae</taxon>
        <taxon>Brassiceae</taxon>
        <taxon>Brassica</taxon>
    </lineage>
</organism>